<dbReference type="SUPFAM" id="SSF53850">
    <property type="entry name" value="Periplasmic binding protein-like II"/>
    <property type="match status" value="1"/>
</dbReference>
<keyword evidence="1 3" id="KW-0732">Signal</keyword>
<dbReference type="AlphaFoldDB" id="A0A917AEW8"/>
<gene>
    <name evidence="5" type="ORF">GCM10011360_36390</name>
</gene>
<evidence type="ECO:0000259" key="4">
    <source>
        <dbReference type="PROSITE" id="PS51123"/>
    </source>
</evidence>
<proteinExistence type="predicted"/>
<dbReference type="Proteomes" id="UP000612855">
    <property type="component" value="Unassembled WGS sequence"/>
</dbReference>
<evidence type="ECO:0000256" key="2">
    <source>
        <dbReference type="PROSITE-ProRule" id="PRU00473"/>
    </source>
</evidence>
<comment type="caution">
    <text evidence="5">The sequence shown here is derived from an EMBL/GenBank/DDBJ whole genome shotgun (WGS) entry which is preliminary data.</text>
</comment>
<dbReference type="Gene3D" id="3.30.1330.60">
    <property type="entry name" value="OmpA-like domain"/>
    <property type="match status" value="1"/>
</dbReference>
<protein>
    <submittedName>
        <fullName evidence="5">OmpA family protein</fullName>
    </submittedName>
</protein>
<dbReference type="GO" id="GO:0016020">
    <property type="term" value="C:membrane"/>
    <property type="evidence" value="ECO:0007669"/>
    <property type="project" value="UniProtKB-UniRule"/>
</dbReference>
<dbReference type="RefSeq" id="WP_188479236.1">
    <property type="nucleotide sequence ID" value="NZ_BMFJ01000002.1"/>
</dbReference>
<feature type="domain" description="OmpA-like" evidence="4">
    <location>
        <begin position="398"/>
        <end position="518"/>
    </location>
</feature>
<accession>A0A917AEW8</accession>
<dbReference type="InterPro" id="IPR036737">
    <property type="entry name" value="OmpA-like_sf"/>
</dbReference>
<dbReference type="Gene3D" id="3.40.190.10">
    <property type="entry name" value="Periplasmic binding protein-like II"/>
    <property type="match status" value="2"/>
</dbReference>
<dbReference type="PROSITE" id="PS51123">
    <property type="entry name" value="OMPA_2"/>
    <property type="match status" value="1"/>
</dbReference>
<dbReference type="SUPFAM" id="SSF103088">
    <property type="entry name" value="OmpA-like"/>
    <property type="match status" value="1"/>
</dbReference>
<keyword evidence="2" id="KW-0472">Membrane</keyword>
<evidence type="ECO:0000313" key="5">
    <source>
        <dbReference type="EMBL" id="GGE45889.1"/>
    </source>
</evidence>
<evidence type="ECO:0000256" key="3">
    <source>
        <dbReference type="SAM" id="SignalP"/>
    </source>
</evidence>
<dbReference type="EMBL" id="BMFJ01000002">
    <property type="protein sequence ID" value="GGE45889.1"/>
    <property type="molecule type" value="Genomic_DNA"/>
</dbReference>
<name>A0A917AEW8_9RHOB</name>
<evidence type="ECO:0000256" key="1">
    <source>
        <dbReference type="ARBA" id="ARBA00022729"/>
    </source>
</evidence>
<dbReference type="InterPro" id="IPR024370">
    <property type="entry name" value="PBP_domain"/>
</dbReference>
<feature type="signal peptide" evidence="3">
    <location>
        <begin position="1"/>
        <end position="22"/>
    </location>
</feature>
<sequence length="518" mass="54872">MTGLRAALCAAFFMCHAGIAPAQDVTLSSRDGSVTIRGMLLGFDGAYYRVETEFGELTLDSSGVTCDGPGCPGLGPFVAEFAISGAAVGAEVLIPALLRAFADQAGYGFATAMDGEGRTVISLSDPVTATDLGRFTIRASNSDEGFADLLANEADLVVALREIHPGELHRAIEAGMGNLRATGRFRVVALDALVPVVAPGNPVQSITLPDLARVFSGEIDNWAALGGPDAPIVPHLRDARSGLGQLVEERLLAPVGAVLSPAALRHDSDQDLTETVLSDPFAIGMTAVSAADGTVQLGLSGACGFTIAATRRNAKTEDYPLTAPVFLYLPARRMPQLARDFLAFTRQPAAQLAIRDAGFIDQLPEQITPEDQGARFANAILQAGPEVTLDDLQRMTRTLTPMNRLSLTFRFDAGSALLDAQSRSNVEQLAAGIEAGAYDGHRLVFVGFSDGQGDAGGNRRIAMERAESVRRAVMTQARSADLTRIDMATEAFGEAMPMACDDSAWGRHANRRVEVWLR</sequence>
<dbReference type="InterPro" id="IPR006665">
    <property type="entry name" value="OmpA-like"/>
</dbReference>
<dbReference type="InterPro" id="IPR050811">
    <property type="entry name" value="Phosphate_ABC_transporter"/>
</dbReference>
<evidence type="ECO:0000313" key="6">
    <source>
        <dbReference type="Proteomes" id="UP000612855"/>
    </source>
</evidence>
<dbReference type="PANTHER" id="PTHR30570:SF1">
    <property type="entry name" value="PHOSPHATE-BINDING PROTEIN PSTS"/>
    <property type="match status" value="1"/>
</dbReference>
<dbReference type="PANTHER" id="PTHR30570">
    <property type="entry name" value="PERIPLASMIC PHOSPHATE BINDING COMPONENT OF PHOSPHATE ABC TRANSPORTER"/>
    <property type="match status" value="1"/>
</dbReference>
<keyword evidence="6" id="KW-1185">Reference proteome</keyword>
<dbReference type="CDD" id="cd07185">
    <property type="entry name" value="OmpA_C-like"/>
    <property type="match status" value="1"/>
</dbReference>
<dbReference type="Pfam" id="PF12849">
    <property type="entry name" value="PBP_like_2"/>
    <property type="match status" value="1"/>
</dbReference>
<organism evidence="5 6">
    <name type="scientific">Primorskyibacter flagellatus</name>
    <dbReference type="NCBI Taxonomy" id="1387277"/>
    <lineage>
        <taxon>Bacteria</taxon>
        <taxon>Pseudomonadati</taxon>
        <taxon>Pseudomonadota</taxon>
        <taxon>Alphaproteobacteria</taxon>
        <taxon>Rhodobacterales</taxon>
        <taxon>Roseobacteraceae</taxon>
        <taxon>Primorskyibacter</taxon>
    </lineage>
</organism>
<feature type="chain" id="PRO_5036905033" evidence="3">
    <location>
        <begin position="23"/>
        <end position="518"/>
    </location>
</feature>
<reference evidence="6" key="1">
    <citation type="journal article" date="2019" name="Int. J. Syst. Evol. Microbiol.">
        <title>The Global Catalogue of Microorganisms (GCM) 10K type strain sequencing project: providing services to taxonomists for standard genome sequencing and annotation.</title>
        <authorList>
            <consortium name="The Broad Institute Genomics Platform"/>
            <consortium name="The Broad Institute Genome Sequencing Center for Infectious Disease"/>
            <person name="Wu L."/>
            <person name="Ma J."/>
        </authorList>
    </citation>
    <scope>NUCLEOTIDE SEQUENCE [LARGE SCALE GENOMIC DNA]</scope>
    <source>
        <strain evidence="6">CGMCC 1.12664</strain>
    </source>
</reference>
<dbReference type="Pfam" id="PF00691">
    <property type="entry name" value="OmpA"/>
    <property type="match status" value="1"/>
</dbReference>